<dbReference type="AlphaFoldDB" id="A0A1G8H6E6"/>
<keyword evidence="6" id="KW-1185">Reference proteome</keyword>
<dbReference type="RefSeq" id="WP_072740201.1">
    <property type="nucleotide sequence ID" value="NZ_CP048813.1"/>
</dbReference>
<sequence length="372" mass="40215">MRVVRVLVVAAAVALTACTSPAPVTSTPTAPRVEANPSGVTLDGTPWWPAGLNAYQLATDWSVNIGCGAMVDLDSFFASLPPHSLTRFNAFDSLATNRVTGEYDFGPIDRVFQAAERHGQLVLPVLSAWDGACADEVFKTRDWYADGWRAPRRANGSAAAERGFTPTTSYEQWVRIAVDRWKDSPALAMWETIGEPEPLLSRDGPCAPDGHQVLRRFVDDVGEIIRDIDPRHLITVGTIGGGQCGTAGPEYRRLAESPYLDVLQYHDYGADGVPLPGDAYNGLAVRLRQAQEVGKPLVVTEIGQHAGDSPGCASAAQRVDDVTRKIDGQRRAGTAGALLWAFVPDPREAECTFDIGPDDPVRELLARQNRLG</sequence>
<evidence type="ECO:0000259" key="4">
    <source>
        <dbReference type="Pfam" id="PF00150"/>
    </source>
</evidence>
<proteinExistence type="inferred from homology"/>
<dbReference type="GO" id="GO:0004553">
    <property type="term" value="F:hydrolase activity, hydrolyzing O-glycosyl compounds"/>
    <property type="evidence" value="ECO:0007669"/>
    <property type="project" value="InterPro"/>
</dbReference>
<dbReference type="EMBL" id="FNDN01000004">
    <property type="protein sequence ID" value="SDI02110.1"/>
    <property type="molecule type" value="Genomic_DNA"/>
</dbReference>
<comment type="similarity">
    <text evidence="3">Belongs to the glycosyl hydrolase 5 (cellulase A) family.</text>
</comment>
<dbReference type="GO" id="GO:0000272">
    <property type="term" value="P:polysaccharide catabolic process"/>
    <property type="evidence" value="ECO:0007669"/>
    <property type="project" value="InterPro"/>
</dbReference>
<dbReference type="InterPro" id="IPR017853">
    <property type="entry name" value="GH"/>
</dbReference>
<evidence type="ECO:0000313" key="6">
    <source>
        <dbReference type="Proteomes" id="UP000183263"/>
    </source>
</evidence>
<evidence type="ECO:0000256" key="3">
    <source>
        <dbReference type="RuleBase" id="RU361153"/>
    </source>
</evidence>
<evidence type="ECO:0000313" key="5">
    <source>
        <dbReference type="EMBL" id="SDI02110.1"/>
    </source>
</evidence>
<dbReference type="InterPro" id="IPR001547">
    <property type="entry name" value="Glyco_hydro_5"/>
</dbReference>
<evidence type="ECO:0000256" key="2">
    <source>
        <dbReference type="ARBA" id="ARBA00023295"/>
    </source>
</evidence>
<reference evidence="5 6" key="1">
    <citation type="submission" date="2016-10" db="EMBL/GenBank/DDBJ databases">
        <authorList>
            <person name="de Groot N.N."/>
        </authorList>
    </citation>
    <scope>NUCLEOTIDE SEQUENCE [LARGE SCALE GENOMIC DNA]</scope>
    <source>
        <strain evidence="5 6">DSM 44892</strain>
    </source>
</reference>
<accession>A0A1G8H6E6</accession>
<dbReference type="PROSITE" id="PS51257">
    <property type="entry name" value="PROKAR_LIPOPROTEIN"/>
    <property type="match status" value="1"/>
</dbReference>
<dbReference type="SUPFAM" id="SSF51445">
    <property type="entry name" value="(Trans)glycosidases"/>
    <property type="match status" value="1"/>
</dbReference>
<name>A0A1G8H6E6_9NOCA</name>
<keyword evidence="1 3" id="KW-0378">Hydrolase</keyword>
<gene>
    <name evidence="5" type="ORF">SAMN05444695_104329</name>
</gene>
<protein>
    <submittedName>
        <fullName evidence="5">Cellulase (Glycosyl hydrolase family 5)</fullName>
    </submittedName>
</protein>
<evidence type="ECO:0000256" key="1">
    <source>
        <dbReference type="ARBA" id="ARBA00022801"/>
    </source>
</evidence>
<keyword evidence="2 3" id="KW-0326">Glycosidase</keyword>
<dbReference type="Gene3D" id="3.20.20.80">
    <property type="entry name" value="Glycosidases"/>
    <property type="match status" value="1"/>
</dbReference>
<organism evidence="5 6">
    <name type="scientific">Rhodococcus triatomae</name>
    <dbReference type="NCBI Taxonomy" id="300028"/>
    <lineage>
        <taxon>Bacteria</taxon>
        <taxon>Bacillati</taxon>
        <taxon>Actinomycetota</taxon>
        <taxon>Actinomycetes</taxon>
        <taxon>Mycobacteriales</taxon>
        <taxon>Nocardiaceae</taxon>
        <taxon>Rhodococcus</taxon>
    </lineage>
</organism>
<dbReference type="OrthoDB" id="3310285at2"/>
<dbReference type="Proteomes" id="UP000183263">
    <property type="component" value="Unassembled WGS sequence"/>
</dbReference>
<dbReference type="Pfam" id="PF00150">
    <property type="entry name" value="Cellulase"/>
    <property type="match status" value="1"/>
</dbReference>
<feature type="domain" description="Glycoside hydrolase family 5" evidence="4">
    <location>
        <begin position="160"/>
        <end position="319"/>
    </location>
</feature>